<evidence type="ECO:0000256" key="1">
    <source>
        <dbReference type="SAM" id="MobiDB-lite"/>
    </source>
</evidence>
<dbReference type="EMBL" id="GEDC01018307">
    <property type="protein sequence ID" value="JAS18991.1"/>
    <property type="molecule type" value="Transcribed_RNA"/>
</dbReference>
<name>A0A1B6CZY3_9HEMI</name>
<accession>A0A1B6CZY3</accession>
<sequence length="304" mass="36541">MNFISIKKKESIRILKRKKYKILKYRKRRSLHKRLRRIANERLANLNLPNKPEYYITKPTSVMPPNLHPIPIPHTLLNLPGSKWYMQNYRAYQNWYQDFMQPRNTSVLEQLENENEILRHRIRQLEVLNSTVINGSTERLNTFKTNKLKETVYEPLKCKLKEKITPCLFEKSEPIISYRRNGCNKSDICEDEDEIEFSNDEEEQNNEEVEQFVAFLNKTKKHQQEYKKHKEEEEARENNKKEPDLNPETRLDIMKRLYGDNAPMILGMELALDMSFKKKMSQLDNPKEWPIIPIRNPTEEINYE</sequence>
<reference evidence="2" key="1">
    <citation type="submission" date="2015-12" db="EMBL/GenBank/DDBJ databases">
        <title>De novo transcriptome assembly of four potential Pierce s Disease insect vectors from Arizona vineyards.</title>
        <authorList>
            <person name="Tassone E.E."/>
        </authorList>
    </citation>
    <scope>NUCLEOTIDE SEQUENCE</scope>
</reference>
<dbReference type="GO" id="GO:0000387">
    <property type="term" value="P:spliceosomal snRNP assembly"/>
    <property type="evidence" value="ECO:0007669"/>
    <property type="project" value="InterPro"/>
</dbReference>
<evidence type="ECO:0000313" key="2">
    <source>
        <dbReference type="EMBL" id="JAS18991.1"/>
    </source>
</evidence>
<dbReference type="InterPro" id="IPR034754">
    <property type="entry name" value="GEMIN8"/>
</dbReference>
<dbReference type="PANTHER" id="PTHR16238">
    <property type="entry name" value="GEM-ASSOCIATED PROTEIN 8"/>
    <property type="match status" value="1"/>
</dbReference>
<dbReference type="GO" id="GO:0032797">
    <property type="term" value="C:SMN complex"/>
    <property type="evidence" value="ECO:0007669"/>
    <property type="project" value="InterPro"/>
</dbReference>
<dbReference type="AlphaFoldDB" id="A0A1B6CZY3"/>
<dbReference type="PANTHER" id="PTHR16238:SF7">
    <property type="entry name" value="GEM-ASSOCIATED PROTEIN 8"/>
    <property type="match status" value="1"/>
</dbReference>
<organism evidence="2">
    <name type="scientific">Clastoptera arizonana</name>
    <name type="common">Arizona spittle bug</name>
    <dbReference type="NCBI Taxonomy" id="38151"/>
    <lineage>
        <taxon>Eukaryota</taxon>
        <taxon>Metazoa</taxon>
        <taxon>Ecdysozoa</taxon>
        <taxon>Arthropoda</taxon>
        <taxon>Hexapoda</taxon>
        <taxon>Insecta</taxon>
        <taxon>Pterygota</taxon>
        <taxon>Neoptera</taxon>
        <taxon>Paraneoptera</taxon>
        <taxon>Hemiptera</taxon>
        <taxon>Auchenorrhyncha</taxon>
        <taxon>Cercopoidea</taxon>
        <taxon>Clastopteridae</taxon>
        <taxon>Clastoptera</taxon>
    </lineage>
</organism>
<feature type="region of interest" description="Disordered" evidence="1">
    <location>
        <begin position="223"/>
        <end position="248"/>
    </location>
</feature>
<gene>
    <name evidence="2" type="ORF">g.191</name>
</gene>
<protein>
    <submittedName>
        <fullName evidence="2">Uncharacterized protein</fullName>
    </submittedName>
</protein>
<proteinExistence type="predicted"/>